<dbReference type="AlphaFoldDB" id="A0A485C1S7"/>
<sequence>MTISALALLVHGFRQLAVKLSGNKTPPLWQHVGWATLAIGGRCDFIGCGAGDVEQCGACWWGLATIFEESPPP</sequence>
<reference evidence="1 2" key="1">
    <citation type="submission" date="2019-03" db="EMBL/GenBank/DDBJ databases">
        <authorList>
            <consortium name="Pathogen Informatics"/>
        </authorList>
    </citation>
    <scope>NUCLEOTIDE SEQUENCE [LARGE SCALE GENOMIC DNA]</scope>
    <source>
        <strain evidence="1 2">NCTC12998</strain>
    </source>
</reference>
<dbReference type="EMBL" id="CAADJE010000025">
    <property type="protein sequence ID" value="VFS78256.1"/>
    <property type="molecule type" value="Genomic_DNA"/>
</dbReference>
<name>A0A485C1S7_RAOPL</name>
<evidence type="ECO:0000313" key="2">
    <source>
        <dbReference type="Proteomes" id="UP000345637"/>
    </source>
</evidence>
<proteinExistence type="predicted"/>
<protein>
    <submittedName>
        <fullName evidence="1">Uncharacterized protein</fullName>
    </submittedName>
</protein>
<gene>
    <name evidence="1" type="ORF">NCTC12998_05140</name>
</gene>
<dbReference type="Proteomes" id="UP000345637">
    <property type="component" value="Unassembled WGS sequence"/>
</dbReference>
<organism evidence="1 2">
    <name type="scientific">Raoultella planticola</name>
    <name type="common">Klebsiella planticola</name>
    <dbReference type="NCBI Taxonomy" id="575"/>
    <lineage>
        <taxon>Bacteria</taxon>
        <taxon>Pseudomonadati</taxon>
        <taxon>Pseudomonadota</taxon>
        <taxon>Gammaproteobacteria</taxon>
        <taxon>Enterobacterales</taxon>
        <taxon>Enterobacteriaceae</taxon>
        <taxon>Klebsiella/Raoultella group</taxon>
        <taxon>Raoultella</taxon>
    </lineage>
</organism>
<evidence type="ECO:0000313" key="1">
    <source>
        <dbReference type="EMBL" id="VFS78256.1"/>
    </source>
</evidence>
<accession>A0A485C1S7</accession>